<name>A0A0A9GK33_ARUDO</name>
<organism evidence="1">
    <name type="scientific">Arundo donax</name>
    <name type="common">Giant reed</name>
    <name type="synonym">Donax arundinaceus</name>
    <dbReference type="NCBI Taxonomy" id="35708"/>
    <lineage>
        <taxon>Eukaryota</taxon>
        <taxon>Viridiplantae</taxon>
        <taxon>Streptophyta</taxon>
        <taxon>Embryophyta</taxon>
        <taxon>Tracheophyta</taxon>
        <taxon>Spermatophyta</taxon>
        <taxon>Magnoliopsida</taxon>
        <taxon>Liliopsida</taxon>
        <taxon>Poales</taxon>
        <taxon>Poaceae</taxon>
        <taxon>PACMAD clade</taxon>
        <taxon>Arundinoideae</taxon>
        <taxon>Arundineae</taxon>
        <taxon>Arundo</taxon>
    </lineage>
</organism>
<dbReference type="EMBL" id="GBRH01174127">
    <property type="protein sequence ID" value="JAE23769.1"/>
    <property type="molecule type" value="Transcribed_RNA"/>
</dbReference>
<accession>A0A0A9GK33</accession>
<reference evidence="1" key="2">
    <citation type="journal article" date="2015" name="Data Brief">
        <title>Shoot transcriptome of the giant reed, Arundo donax.</title>
        <authorList>
            <person name="Barrero R.A."/>
            <person name="Guerrero F.D."/>
            <person name="Moolhuijzen P."/>
            <person name="Goolsby J.A."/>
            <person name="Tidwell J."/>
            <person name="Bellgard S.E."/>
            <person name="Bellgard M.I."/>
        </authorList>
    </citation>
    <scope>NUCLEOTIDE SEQUENCE</scope>
    <source>
        <tissue evidence="1">Shoot tissue taken approximately 20 cm above the soil surface</tissue>
    </source>
</reference>
<evidence type="ECO:0000313" key="1">
    <source>
        <dbReference type="EMBL" id="JAE23769.1"/>
    </source>
</evidence>
<reference evidence="1" key="1">
    <citation type="submission" date="2014-09" db="EMBL/GenBank/DDBJ databases">
        <authorList>
            <person name="Magalhaes I.L.F."/>
            <person name="Oliveira U."/>
            <person name="Santos F.R."/>
            <person name="Vidigal T.H.D.A."/>
            <person name="Brescovit A.D."/>
            <person name="Santos A.J."/>
        </authorList>
    </citation>
    <scope>NUCLEOTIDE SEQUENCE</scope>
    <source>
        <tissue evidence="1">Shoot tissue taken approximately 20 cm above the soil surface</tissue>
    </source>
</reference>
<protein>
    <submittedName>
        <fullName evidence="1">Uncharacterized protein</fullName>
    </submittedName>
</protein>
<dbReference type="AlphaFoldDB" id="A0A0A9GK33"/>
<proteinExistence type="predicted"/>
<sequence>MSPKYPRIYRWCLSWWYKLLHPVIRCIFCFYFGEVSCQSIAGPTI</sequence>